<keyword evidence="1" id="KW-0408">Iron</keyword>
<keyword evidence="4" id="KW-1185">Reference proteome</keyword>
<dbReference type="GO" id="GO:0016491">
    <property type="term" value="F:oxidoreductase activity"/>
    <property type="evidence" value="ECO:0007669"/>
    <property type="project" value="UniProtKB-KW"/>
</dbReference>
<dbReference type="eggNOG" id="KOG0143">
    <property type="taxonomic scope" value="Eukaryota"/>
</dbReference>
<dbReference type="STRING" id="214684.Q5K985"/>
<organism evidence="3 4">
    <name type="scientific">Cryptococcus deneoformans (strain JEC21 / ATCC MYA-565)</name>
    <name type="common">Cryptococcus neoformans var. neoformans serotype D</name>
    <dbReference type="NCBI Taxonomy" id="214684"/>
    <lineage>
        <taxon>Eukaryota</taxon>
        <taxon>Fungi</taxon>
        <taxon>Dikarya</taxon>
        <taxon>Basidiomycota</taxon>
        <taxon>Agaricomycotina</taxon>
        <taxon>Tremellomycetes</taxon>
        <taxon>Tremellales</taxon>
        <taxon>Cryptococcaceae</taxon>
        <taxon>Cryptococcus</taxon>
        <taxon>Cryptococcus neoformans species complex</taxon>
    </lineage>
</organism>
<dbReference type="Gene3D" id="2.60.120.330">
    <property type="entry name" value="B-lactam Antibiotic, Isopenicillin N Synthase, Chain"/>
    <property type="match status" value="1"/>
</dbReference>
<keyword evidence="1" id="KW-0560">Oxidoreductase</keyword>
<dbReference type="Proteomes" id="UP000002149">
    <property type="component" value="Chromosome 11"/>
</dbReference>
<dbReference type="Pfam" id="PF14226">
    <property type="entry name" value="DIOX_N"/>
    <property type="match status" value="1"/>
</dbReference>
<dbReference type="FunFam" id="2.60.120.330:FF:000040">
    <property type="entry name" value="Chromosome 21, whole genome shotgun sequence"/>
    <property type="match status" value="1"/>
</dbReference>
<dbReference type="VEuPathDB" id="FungiDB:CNK02840"/>
<name>Q5K985_CRYD1</name>
<dbReference type="PRINTS" id="PR00682">
    <property type="entry name" value="IPNSYNTHASE"/>
</dbReference>
<evidence type="ECO:0000256" key="1">
    <source>
        <dbReference type="RuleBase" id="RU003682"/>
    </source>
</evidence>
<dbReference type="OrthoDB" id="406156at2759"/>
<dbReference type="SUPFAM" id="SSF51197">
    <property type="entry name" value="Clavaminate synthase-like"/>
    <property type="match status" value="1"/>
</dbReference>
<evidence type="ECO:0000259" key="2">
    <source>
        <dbReference type="PROSITE" id="PS51471"/>
    </source>
</evidence>
<dbReference type="PANTHER" id="PTHR47990">
    <property type="entry name" value="2-OXOGLUTARATE (2OG) AND FE(II)-DEPENDENT OXYGENASE SUPERFAMILY PROTEIN-RELATED"/>
    <property type="match status" value="1"/>
</dbReference>
<dbReference type="KEGG" id="cne:CNK02840"/>
<protein>
    <recommendedName>
        <fullName evidence="2">Fe2OG dioxygenase domain-containing protein</fullName>
    </recommendedName>
</protein>
<reference evidence="3 4" key="1">
    <citation type="journal article" date="2005" name="Science">
        <title>The genome of the basidiomycetous yeast and human pathogen Cryptococcus neoformans.</title>
        <authorList>
            <person name="Loftus B.J."/>
            <person name="Fung E."/>
            <person name="Roncaglia P."/>
            <person name="Rowley D."/>
            <person name="Amedeo P."/>
            <person name="Bruno D."/>
            <person name="Vamathevan J."/>
            <person name="Miranda M."/>
            <person name="Anderson I.J."/>
            <person name="Fraser J.A."/>
            <person name="Allen J.E."/>
            <person name="Bosdet I.E."/>
            <person name="Brent M.R."/>
            <person name="Chiu R."/>
            <person name="Doering T.L."/>
            <person name="Donlin M.J."/>
            <person name="D'Souza C.A."/>
            <person name="Fox D.S."/>
            <person name="Grinberg V."/>
            <person name="Fu J."/>
            <person name="Fukushima M."/>
            <person name="Haas B.J."/>
            <person name="Huang J.C."/>
            <person name="Janbon G."/>
            <person name="Jones S.J."/>
            <person name="Koo H.L."/>
            <person name="Krzywinski M.I."/>
            <person name="Kwon-Chung J.K."/>
            <person name="Lengeler K.B."/>
            <person name="Maiti R."/>
            <person name="Marra M.A."/>
            <person name="Marra R.E."/>
            <person name="Mathewson C.A."/>
            <person name="Mitchell T.G."/>
            <person name="Pertea M."/>
            <person name="Riggs F.R."/>
            <person name="Salzberg S.L."/>
            <person name="Schein J.E."/>
            <person name="Shvartsbeyn A."/>
            <person name="Shin H."/>
            <person name="Shumway M."/>
            <person name="Specht C.A."/>
            <person name="Suh B.B."/>
            <person name="Tenney A."/>
            <person name="Utterback T.R."/>
            <person name="Wickes B.L."/>
            <person name="Wortman J.R."/>
            <person name="Wye N.H."/>
            <person name="Kronstad J.W."/>
            <person name="Lodge J.K."/>
            <person name="Heitman J."/>
            <person name="Davis R.W."/>
            <person name="Fraser C.M."/>
            <person name="Hyman R.W."/>
        </authorList>
    </citation>
    <scope>NUCLEOTIDE SEQUENCE [LARGE SCALE GENOMIC DNA]</scope>
    <source>
        <strain evidence="4">JEC21 / ATCC MYA-565</strain>
    </source>
</reference>
<comment type="similarity">
    <text evidence="1">Belongs to the iron/ascorbate-dependent oxidoreductase family.</text>
</comment>
<feature type="domain" description="Fe2OG dioxygenase" evidence="2">
    <location>
        <begin position="191"/>
        <end position="299"/>
    </location>
</feature>
<dbReference type="HOGENOM" id="CLU_103829_0_0_1"/>
<proteinExistence type="inferred from homology"/>
<dbReference type="Pfam" id="PF03171">
    <property type="entry name" value="2OG-FeII_Oxy"/>
    <property type="match status" value="1"/>
</dbReference>
<dbReference type="InterPro" id="IPR044861">
    <property type="entry name" value="IPNS-like_FE2OG_OXY"/>
</dbReference>
<dbReference type="PaxDb" id="214684-Q5K985"/>
<evidence type="ECO:0000313" key="3">
    <source>
        <dbReference type="EMBL" id="AAW46362.2"/>
    </source>
</evidence>
<dbReference type="RefSeq" id="XP_024513786.1">
    <property type="nucleotide sequence ID" value="XM_024658096.1"/>
</dbReference>
<dbReference type="InterPro" id="IPR027443">
    <property type="entry name" value="IPNS-like_sf"/>
</dbReference>
<gene>
    <name evidence="3" type="ordered locus">CNK02840</name>
</gene>
<sequence length="381" mass="43052">MPIATETYPIPPFDRPVPTTEDLDWADLTELPLDLFYDPKGRAQLVESVKHALEVDDLGFWSVTNAGFSDEEIDHQFAIAQAFFNLPIEERKSNAIDAKNGGYLGYRAPYERTIADTDVLDNMELVNIPKYTDDYKDYPRHDIFKSHETVIADFHRKCWQQIAKPLFVLFALAMELPENYFVERHEYNKPSQDHLRYMQYHPRTPEDDAKCNNLWSWAHTDYGSLTLLFSQTVSGLQVKFSDGTYHDIKYKKGSVIVNIADTLSFMTKGYLRSTIHRVTVPPGIQSSIHRIGVLYGCRPNDNVPVITAPSPLLERLGLISDADRNAKEEDAVTAGEYVAARVKAVHGSNTYGTAPGTKFTHKNLEVLENFADTSSGKKGAI</sequence>
<dbReference type="InterPro" id="IPR050231">
    <property type="entry name" value="Iron_ascorbate_oxido_reductase"/>
</dbReference>
<dbReference type="GeneID" id="3254674"/>
<dbReference type="GO" id="GO:0046872">
    <property type="term" value="F:metal ion binding"/>
    <property type="evidence" value="ECO:0007669"/>
    <property type="project" value="UniProtKB-KW"/>
</dbReference>
<dbReference type="PROSITE" id="PS51471">
    <property type="entry name" value="FE2OG_OXY"/>
    <property type="match status" value="1"/>
</dbReference>
<dbReference type="EMBL" id="AE017351">
    <property type="protein sequence ID" value="AAW46362.2"/>
    <property type="molecule type" value="Genomic_DNA"/>
</dbReference>
<dbReference type="InterPro" id="IPR005123">
    <property type="entry name" value="Oxoglu/Fe-dep_dioxygenase_dom"/>
</dbReference>
<dbReference type="InParanoid" id="Q5K985"/>
<accession>Q5K985</accession>
<keyword evidence="1" id="KW-0479">Metal-binding</keyword>
<dbReference type="AlphaFoldDB" id="Q5K985"/>
<evidence type="ECO:0000313" key="4">
    <source>
        <dbReference type="Proteomes" id="UP000002149"/>
    </source>
</evidence>
<dbReference type="InterPro" id="IPR026992">
    <property type="entry name" value="DIOX_N"/>
</dbReference>